<organism evidence="2 3">
    <name type="scientific">Pacificimonas flava</name>
    <dbReference type="NCBI Taxonomy" id="1234595"/>
    <lineage>
        <taxon>Bacteria</taxon>
        <taxon>Pseudomonadati</taxon>
        <taxon>Pseudomonadota</taxon>
        <taxon>Alphaproteobacteria</taxon>
        <taxon>Sphingomonadales</taxon>
        <taxon>Sphingosinicellaceae</taxon>
        <taxon>Pacificimonas</taxon>
    </lineage>
</organism>
<dbReference type="RefSeq" id="WP_008599461.1">
    <property type="nucleotide sequence ID" value="NZ_AMRV01000001.1"/>
</dbReference>
<sequence>MTQPLAFLNMTAAADTGQVQKPRAPSKELMDAAASFEAIFARQMISSMRKTSLAEGALDSSSGALFRDRFDGEVAEMLGQRGALGIGKALVQQLSPAARAAYDPKEGTGK</sequence>
<feature type="domain" description="Flagellar protein FlgJ N-terminal" evidence="1">
    <location>
        <begin position="47"/>
        <end position="93"/>
    </location>
</feature>
<dbReference type="Proteomes" id="UP000011717">
    <property type="component" value="Unassembled WGS sequence"/>
</dbReference>
<dbReference type="InterPro" id="IPR019301">
    <property type="entry name" value="Flagellar_prot_FlgJ_N"/>
</dbReference>
<dbReference type="PATRIC" id="fig|1234595.3.peg.90"/>
<evidence type="ECO:0000259" key="1">
    <source>
        <dbReference type="Pfam" id="PF10135"/>
    </source>
</evidence>
<evidence type="ECO:0000313" key="2">
    <source>
        <dbReference type="EMBL" id="EMD84160.1"/>
    </source>
</evidence>
<protein>
    <recommendedName>
        <fullName evidence="1">Flagellar protein FlgJ N-terminal domain-containing protein</fullName>
    </recommendedName>
</protein>
<dbReference type="AlphaFoldDB" id="M2SFL7"/>
<accession>M2SFL7</accession>
<evidence type="ECO:0000313" key="3">
    <source>
        <dbReference type="Proteomes" id="UP000011717"/>
    </source>
</evidence>
<name>M2SFL7_9SPHN</name>
<dbReference type="OrthoDB" id="8481704at2"/>
<gene>
    <name evidence="2" type="ORF">C725_0090</name>
</gene>
<reference evidence="2 3" key="1">
    <citation type="journal article" date="2013" name="Genome Announc.">
        <title>Draft Genome Sequence of Strain JLT2015T, Belonging to the Family Sphingomonadaceae of the Alphaproteobacteria.</title>
        <authorList>
            <person name="Tang K."/>
            <person name="Liu K."/>
            <person name="Li S."/>
            <person name="Jiao N."/>
        </authorList>
    </citation>
    <scope>NUCLEOTIDE SEQUENCE [LARGE SCALE GENOMIC DNA]</scope>
    <source>
        <strain evidence="2 3">JLT2015</strain>
    </source>
</reference>
<keyword evidence="3" id="KW-1185">Reference proteome</keyword>
<dbReference type="EMBL" id="AMRV01000001">
    <property type="protein sequence ID" value="EMD84160.1"/>
    <property type="molecule type" value="Genomic_DNA"/>
</dbReference>
<proteinExistence type="predicted"/>
<comment type="caution">
    <text evidence="2">The sequence shown here is derived from an EMBL/GenBank/DDBJ whole genome shotgun (WGS) entry which is preliminary data.</text>
</comment>
<dbReference type="Pfam" id="PF10135">
    <property type="entry name" value="Rod-binding"/>
    <property type="match status" value="1"/>
</dbReference>